<dbReference type="InterPro" id="IPR013766">
    <property type="entry name" value="Thioredoxin_domain"/>
</dbReference>
<dbReference type="Gene3D" id="3.40.30.10">
    <property type="entry name" value="Glutaredoxin"/>
    <property type="match status" value="1"/>
</dbReference>
<dbReference type="SUPFAM" id="SSF52833">
    <property type="entry name" value="Thioredoxin-like"/>
    <property type="match status" value="1"/>
</dbReference>
<feature type="domain" description="Thioredoxin" evidence="1">
    <location>
        <begin position="332"/>
        <end position="479"/>
    </location>
</feature>
<dbReference type="PROSITE" id="PS51257">
    <property type="entry name" value="PROKAR_LIPOPROTEIN"/>
    <property type="match status" value="1"/>
</dbReference>
<protein>
    <submittedName>
        <fullName evidence="2">Thiol-disulfide isomerase or thioredoxin</fullName>
    </submittedName>
</protein>
<dbReference type="InterPro" id="IPR036249">
    <property type="entry name" value="Thioredoxin-like_sf"/>
</dbReference>
<dbReference type="GO" id="GO:0016853">
    <property type="term" value="F:isomerase activity"/>
    <property type="evidence" value="ECO:0007669"/>
    <property type="project" value="UniProtKB-KW"/>
</dbReference>
<dbReference type="Proteomes" id="UP000199203">
    <property type="component" value="Unassembled WGS sequence"/>
</dbReference>
<sequence length="506" mass="56807">MHKLIFKMKKYLFLLLLSLIVVSCSKVKVEGNIKGGSPLERIEFIEASGVATLPLVNIGVDEKGNFKGEFKAPKNGMYAMTYAGKMNFIYLKKGQNLKIFGDAATFPEVYKIEGDAKKNNDFITATQKYMETYSSKLNMGLLQKKESDFLTEIKKVYADLEKNIDENADKIGPDSDVVKLKKDELTTNVLTFLVQYESSHGQVASDPSFKVSKNFLDYEKSLTKNNDRMVENLPVYRNYLLNKVGQDFQNFAVKQKDKDNVSMSTIFARFLATNKDLSQKTKDYLLAFVIAKFDLNPYTSEVEKVQKISEEYIKDSEVKKDLNSAINAVFGLKKGEIAPKVNLLKLDGKSGNIESNGKPTLVMSYASWNPYIGQSTIPVLKEVVNFYKAKVNFAFVNLDDTKEQFTKTANAMLKGIPGTNYYAEGGLSSEYAKKFFIYGFKIPGFFLIDKDGKVASQTFYNLGDAKFVEEMNKISGLQAPSVNQPAQLQNDLLQQKPTTTDSTATK</sequence>
<organism evidence="2 3">
    <name type="scientific">Epilithonimonas hungarica</name>
    <dbReference type="NCBI Taxonomy" id="454006"/>
    <lineage>
        <taxon>Bacteria</taxon>
        <taxon>Pseudomonadati</taxon>
        <taxon>Bacteroidota</taxon>
        <taxon>Flavobacteriia</taxon>
        <taxon>Flavobacteriales</taxon>
        <taxon>Weeksellaceae</taxon>
        <taxon>Chryseobacterium group</taxon>
        <taxon>Epilithonimonas</taxon>
    </lineage>
</organism>
<dbReference type="PANTHER" id="PTHR42852">
    <property type="entry name" value="THIOL:DISULFIDE INTERCHANGE PROTEIN DSBE"/>
    <property type="match status" value="1"/>
</dbReference>
<reference evidence="3" key="1">
    <citation type="submission" date="2016-10" db="EMBL/GenBank/DDBJ databases">
        <authorList>
            <person name="Varghese N."/>
            <person name="Submissions S."/>
        </authorList>
    </citation>
    <scope>NUCLEOTIDE SEQUENCE [LARGE SCALE GENOMIC DNA]</scope>
    <source>
        <strain evidence="3">DSM 19684</strain>
    </source>
</reference>
<dbReference type="InterPro" id="IPR050553">
    <property type="entry name" value="Thioredoxin_ResA/DsbE_sf"/>
</dbReference>
<evidence type="ECO:0000259" key="1">
    <source>
        <dbReference type="PROSITE" id="PS51352"/>
    </source>
</evidence>
<dbReference type="AlphaFoldDB" id="A0A1G7NWE3"/>
<dbReference type="InterPro" id="IPR012336">
    <property type="entry name" value="Thioredoxin-like_fold"/>
</dbReference>
<dbReference type="STRING" id="454006.SAMN05421825_2107"/>
<dbReference type="PANTHER" id="PTHR42852:SF13">
    <property type="entry name" value="PROTEIN DIPZ"/>
    <property type="match status" value="1"/>
</dbReference>
<dbReference type="EMBL" id="FNBH01000002">
    <property type="protein sequence ID" value="SDF78207.1"/>
    <property type="molecule type" value="Genomic_DNA"/>
</dbReference>
<name>A0A1G7NWE3_9FLAO</name>
<keyword evidence="3" id="KW-1185">Reference proteome</keyword>
<gene>
    <name evidence="2" type="ORF">SAMN05421825_2107</name>
</gene>
<evidence type="ECO:0000313" key="3">
    <source>
        <dbReference type="Proteomes" id="UP000199203"/>
    </source>
</evidence>
<proteinExistence type="predicted"/>
<dbReference type="PROSITE" id="PS51352">
    <property type="entry name" value="THIOREDOXIN_2"/>
    <property type="match status" value="1"/>
</dbReference>
<evidence type="ECO:0000313" key="2">
    <source>
        <dbReference type="EMBL" id="SDF78207.1"/>
    </source>
</evidence>
<dbReference type="Pfam" id="PF13905">
    <property type="entry name" value="Thioredoxin_8"/>
    <property type="match status" value="1"/>
</dbReference>
<accession>A0A1G7NWE3</accession>
<keyword evidence="2" id="KW-0413">Isomerase</keyword>